<dbReference type="Proteomes" id="UP000611640">
    <property type="component" value="Chromosome"/>
</dbReference>
<evidence type="ECO:0000313" key="2">
    <source>
        <dbReference type="Proteomes" id="UP000611640"/>
    </source>
</evidence>
<dbReference type="EMBL" id="AP023355">
    <property type="protein sequence ID" value="BCJ36034.1"/>
    <property type="molecule type" value="Genomic_DNA"/>
</dbReference>
<sequence length="175" mass="18847">MRQLALGTAVAAVAAVAMSGCGSDKPARISLAGFDKKPCGIASVDEVSKALATEYKRWRLTPEKKAVAHPSECSYQATGSGQVDGGALVITHGWGHNSDVMYKSCLQMGGKRVKLAQGACEDKGFPTVDIRVGPTDYLHIDAQYYRKGRNYPDTAFNPMADQAARYFVTRLDLSK</sequence>
<organism evidence="1 2">
    <name type="scientific">Actinocatenispora thailandica</name>
    <dbReference type="NCBI Taxonomy" id="227318"/>
    <lineage>
        <taxon>Bacteria</taxon>
        <taxon>Bacillati</taxon>
        <taxon>Actinomycetota</taxon>
        <taxon>Actinomycetes</taxon>
        <taxon>Micromonosporales</taxon>
        <taxon>Micromonosporaceae</taxon>
        <taxon>Actinocatenispora</taxon>
    </lineage>
</organism>
<proteinExistence type="predicted"/>
<dbReference type="RefSeq" id="WP_203962462.1">
    <property type="nucleotide sequence ID" value="NZ_AP023355.1"/>
</dbReference>
<name>A0A7R7HYB2_9ACTN</name>
<keyword evidence="2" id="KW-1185">Reference proteome</keyword>
<accession>A0A7R7HYB2</accession>
<dbReference type="KEGG" id="atl:Athai_35370"/>
<evidence type="ECO:0000313" key="1">
    <source>
        <dbReference type="EMBL" id="BCJ36034.1"/>
    </source>
</evidence>
<gene>
    <name evidence="1" type="ORF">Athai_35370</name>
</gene>
<protein>
    <submittedName>
        <fullName evidence="1">Uncharacterized protein</fullName>
    </submittedName>
</protein>
<dbReference type="PROSITE" id="PS51257">
    <property type="entry name" value="PROKAR_LIPOPROTEIN"/>
    <property type="match status" value="1"/>
</dbReference>
<reference evidence="1 2" key="1">
    <citation type="submission" date="2020-08" db="EMBL/GenBank/DDBJ databases">
        <title>Whole genome shotgun sequence of Actinocatenispora thailandica NBRC 105041.</title>
        <authorList>
            <person name="Komaki H."/>
            <person name="Tamura T."/>
        </authorList>
    </citation>
    <scope>NUCLEOTIDE SEQUENCE [LARGE SCALE GENOMIC DNA]</scope>
    <source>
        <strain evidence="1 2">NBRC 105041</strain>
    </source>
</reference>
<dbReference type="AlphaFoldDB" id="A0A7R7HYB2"/>